<feature type="transmembrane region" description="Helical" evidence="1">
    <location>
        <begin position="6"/>
        <end position="22"/>
    </location>
</feature>
<evidence type="ECO:0000313" key="2">
    <source>
        <dbReference type="EMBL" id="SAL50559.1"/>
    </source>
</evidence>
<dbReference type="AlphaFoldDB" id="A0A158I2T6"/>
<evidence type="ECO:0000256" key="1">
    <source>
        <dbReference type="SAM" id="Phobius"/>
    </source>
</evidence>
<keyword evidence="3" id="KW-1185">Reference proteome</keyword>
<name>A0A158I2T6_CABCO</name>
<reference evidence="3" key="1">
    <citation type="submission" date="2016-01" db="EMBL/GenBank/DDBJ databases">
        <authorList>
            <person name="Peeters C."/>
        </authorList>
    </citation>
    <scope>NUCLEOTIDE SEQUENCE [LARGE SCALE GENOMIC DNA]</scope>
</reference>
<protein>
    <submittedName>
        <fullName evidence="2">Uncharacterized protein</fullName>
    </submittedName>
</protein>
<proteinExistence type="predicted"/>
<sequence length="36" mass="4106">MSTGIFVLAMSIVISAFFIWTSNNGRKADRERDWGK</sequence>
<gene>
    <name evidence="2" type="ORF">AWB70_04080</name>
</gene>
<dbReference type="Proteomes" id="UP000054740">
    <property type="component" value="Unassembled WGS sequence"/>
</dbReference>
<organism evidence="2 3">
    <name type="scientific">Caballeronia cordobensis</name>
    <name type="common">Burkholderia cordobensis</name>
    <dbReference type="NCBI Taxonomy" id="1353886"/>
    <lineage>
        <taxon>Bacteria</taxon>
        <taxon>Pseudomonadati</taxon>
        <taxon>Pseudomonadota</taxon>
        <taxon>Betaproteobacteria</taxon>
        <taxon>Burkholderiales</taxon>
        <taxon>Burkholderiaceae</taxon>
        <taxon>Caballeronia</taxon>
    </lineage>
</organism>
<keyword evidence="1" id="KW-1133">Transmembrane helix</keyword>
<keyword evidence="1" id="KW-0812">Transmembrane</keyword>
<accession>A0A158I2T6</accession>
<dbReference type="EMBL" id="FCNY02000010">
    <property type="protein sequence ID" value="SAL50559.1"/>
    <property type="molecule type" value="Genomic_DNA"/>
</dbReference>
<keyword evidence="1" id="KW-0472">Membrane</keyword>
<evidence type="ECO:0000313" key="3">
    <source>
        <dbReference type="Proteomes" id="UP000054740"/>
    </source>
</evidence>